<dbReference type="Proteomes" id="UP000004848">
    <property type="component" value="Unassembled WGS sequence"/>
</dbReference>
<gene>
    <name evidence="2" type="ORF">SIAM614_03975</name>
</gene>
<organism evidence="2 3">
    <name type="scientific">Roseibium aggregatum (strain ATCC 25650 / DSM 13394 / JCM 20685 / NBRC 16684 / NCIMB 2208 / IAM 12614 / B1)</name>
    <name type="common">Stappia aggregata</name>
    <dbReference type="NCBI Taxonomy" id="384765"/>
    <lineage>
        <taxon>Bacteria</taxon>
        <taxon>Pseudomonadati</taxon>
        <taxon>Pseudomonadota</taxon>
        <taxon>Alphaproteobacteria</taxon>
        <taxon>Hyphomicrobiales</taxon>
        <taxon>Stappiaceae</taxon>
        <taxon>Roseibium</taxon>
    </lineage>
</organism>
<evidence type="ECO:0000313" key="3">
    <source>
        <dbReference type="Proteomes" id="UP000004848"/>
    </source>
</evidence>
<proteinExistence type="predicted"/>
<name>A0NRV8_ROSAI</name>
<dbReference type="AlphaFoldDB" id="A0NRV8"/>
<accession>A0NRV8</accession>
<feature type="region of interest" description="Disordered" evidence="1">
    <location>
        <begin position="28"/>
        <end position="62"/>
    </location>
</feature>
<evidence type="ECO:0000313" key="2">
    <source>
        <dbReference type="EMBL" id="EAV44287.1"/>
    </source>
</evidence>
<feature type="region of interest" description="Disordered" evidence="1">
    <location>
        <begin position="1"/>
        <end position="20"/>
    </location>
</feature>
<evidence type="ECO:0000256" key="1">
    <source>
        <dbReference type="SAM" id="MobiDB-lite"/>
    </source>
</evidence>
<sequence length="62" mass="6963">MRKGSGRSAIAELTTQTDDVPVHLKSDAQRARAVQQRRAMQQSRAGHPREQAGRLVPSREFH</sequence>
<protein>
    <submittedName>
        <fullName evidence="2">Uncharacterized protein</fullName>
    </submittedName>
</protein>
<feature type="compositionally biased region" description="Basic and acidic residues" evidence="1">
    <location>
        <begin position="47"/>
        <end position="62"/>
    </location>
</feature>
<dbReference type="EMBL" id="AAUW01000006">
    <property type="protein sequence ID" value="EAV44287.1"/>
    <property type="molecule type" value="Genomic_DNA"/>
</dbReference>
<comment type="caution">
    <text evidence="2">The sequence shown here is derived from an EMBL/GenBank/DDBJ whole genome shotgun (WGS) entry which is preliminary data.</text>
</comment>
<feature type="compositionally biased region" description="Low complexity" evidence="1">
    <location>
        <begin position="31"/>
        <end position="45"/>
    </location>
</feature>
<reference evidence="2 3" key="1">
    <citation type="submission" date="2006-05" db="EMBL/GenBank/DDBJ databases">
        <authorList>
            <person name="King G."/>
            <person name="Ferriera S."/>
            <person name="Johnson J."/>
            <person name="Kravitz S."/>
            <person name="Beeson K."/>
            <person name="Sutton G."/>
            <person name="Rogers Y.-H."/>
            <person name="Friedman R."/>
            <person name="Frazier M."/>
            <person name="Venter J.C."/>
        </authorList>
    </citation>
    <scope>NUCLEOTIDE SEQUENCE [LARGE SCALE GENOMIC DNA]</scope>
    <source>
        <strain evidence="3">ATCC 25650 / DSM 13394 / JCM 20685 / NBRC 16684 / NCIMB 2208 / IAM 12614 / B1</strain>
    </source>
</reference>